<gene>
    <name evidence="2" type="ORF">GCM10007205_10830</name>
</gene>
<keyword evidence="1" id="KW-0472">Membrane</keyword>
<evidence type="ECO:0000313" key="3">
    <source>
        <dbReference type="Proteomes" id="UP000620266"/>
    </source>
</evidence>
<accession>A0A8J2XX04</accession>
<keyword evidence="1" id="KW-0812">Transmembrane</keyword>
<dbReference type="EMBL" id="BMCG01000002">
    <property type="protein sequence ID" value="GGC03491.1"/>
    <property type="molecule type" value="Genomic_DNA"/>
</dbReference>
<proteinExistence type="predicted"/>
<organism evidence="2 3">
    <name type="scientific">Oxalicibacterium flavum</name>
    <dbReference type="NCBI Taxonomy" id="179467"/>
    <lineage>
        <taxon>Bacteria</taxon>
        <taxon>Pseudomonadati</taxon>
        <taxon>Pseudomonadota</taxon>
        <taxon>Betaproteobacteria</taxon>
        <taxon>Burkholderiales</taxon>
        <taxon>Oxalobacteraceae</taxon>
        <taxon>Oxalicibacterium</taxon>
    </lineage>
</organism>
<reference evidence="2" key="1">
    <citation type="journal article" date="2014" name="Int. J. Syst. Evol. Microbiol.">
        <title>Complete genome sequence of Corynebacterium casei LMG S-19264T (=DSM 44701T), isolated from a smear-ripened cheese.</title>
        <authorList>
            <consortium name="US DOE Joint Genome Institute (JGI-PGF)"/>
            <person name="Walter F."/>
            <person name="Albersmeier A."/>
            <person name="Kalinowski J."/>
            <person name="Ruckert C."/>
        </authorList>
    </citation>
    <scope>NUCLEOTIDE SEQUENCE</scope>
    <source>
        <strain evidence="2">CCM 7086</strain>
    </source>
</reference>
<keyword evidence="3" id="KW-1185">Reference proteome</keyword>
<dbReference type="Proteomes" id="UP000620266">
    <property type="component" value="Unassembled WGS sequence"/>
</dbReference>
<sequence length="78" mass="8686">MDWVPITFVTFKFLVLAIGMFYAIKWHYDQGRKGKEQQNEARAVLGATGKAVAFFILALLILGSITFVGTQMLGLDMS</sequence>
<comment type="caution">
    <text evidence="2">The sequence shown here is derived from an EMBL/GenBank/DDBJ whole genome shotgun (WGS) entry which is preliminary data.</text>
</comment>
<keyword evidence="1" id="KW-1133">Transmembrane helix</keyword>
<protein>
    <submittedName>
        <fullName evidence="2">Uncharacterized protein</fullName>
    </submittedName>
</protein>
<feature type="transmembrane region" description="Helical" evidence="1">
    <location>
        <begin position="44"/>
        <end position="68"/>
    </location>
</feature>
<dbReference type="AlphaFoldDB" id="A0A8J2XX04"/>
<feature type="transmembrane region" description="Helical" evidence="1">
    <location>
        <begin position="6"/>
        <end position="24"/>
    </location>
</feature>
<reference evidence="2" key="2">
    <citation type="submission" date="2020-09" db="EMBL/GenBank/DDBJ databases">
        <authorList>
            <person name="Sun Q."/>
            <person name="Sedlacek I."/>
        </authorList>
    </citation>
    <scope>NUCLEOTIDE SEQUENCE</scope>
    <source>
        <strain evidence="2">CCM 7086</strain>
    </source>
</reference>
<dbReference type="RefSeq" id="WP_188395167.1">
    <property type="nucleotide sequence ID" value="NZ_BMCG01000002.1"/>
</dbReference>
<evidence type="ECO:0000313" key="2">
    <source>
        <dbReference type="EMBL" id="GGC03491.1"/>
    </source>
</evidence>
<evidence type="ECO:0000256" key="1">
    <source>
        <dbReference type="SAM" id="Phobius"/>
    </source>
</evidence>
<name>A0A8J2XX04_9BURK</name>